<sequence>MARRRKRGARGRRSHGLLDSHDLESARECVIAEANAELEYVGPPLNWPYGPNTELGRDSSPSEILDWIGAFRDSLSDIFERLCDGFMGTPEQAREFYESSAVTSLLASSSRALRLHRQAKLLARTGAR</sequence>
<dbReference type="Proteomes" id="UP000316921">
    <property type="component" value="Plasmid pPla133_1"/>
</dbReference>
<dbReference type="KEGG" id="pbap:Pla133_52630"/>
<gene>
    <name evidence="1" type="ORF">Pla133_52630</name>
</gene>
<proteinExistence type="predicted"/>
<dbReference type="EMBL" id="CP036288">
    <property type="protein sequence ID" value="QDU70139.1"/>
    <property type="molecule type" value="Genomic_DNA"/>
</dbReference>
<dbReference type="AlphaFoldDB" id="A0A518BT48"/>
<reference evidence="1 2" key="1">
    <citation type="submission" date="2019-02" db="EMBL/GenBank/DDBJ databases">
        <title>Deep-cultivation of Planctomycetes and their phenomic and genomic characterization uncovers novel biology.</title>
        <authorList>
            <person name="Wiegand S."/>
            <person name="Jogler M."/>
            <person name="Boedeker C."/>
            <person name="Pinto D."/>
            <person name="Vollmers J."/>
            <person name="Rivas-Marin E."/>
            <person name="Kohn T."/>
            <person name="Peeters S.H."/>
            <person name="Heuer A."/>
            <person name="Rast P."/>
            <person name="Oberbeckmann S."/>
            <person name="Bunk B."/>
            <person name="Jeske O."/>
            <person name="Meyerdierks A."/>
            <person name="Storesund J.E."/>
            <person name="Kallscheuer N."/>
            <person name="Luecker S."/>
            <person name="Lage O.M."/>
            <person name="Pohl T."/>
            <person name="Merkel B.J."/>
            <person name="Hornburger P."/>
            <person name="Mueller R.-W."/>
            <person name="Bruemmer F."/>
            <person name="Labrenz M."/>
            <person name="Spormann A.M."/>
            <person name="Op den Camp H."/>
            <person name="Overmann J."/>
            <person name="Amann R."/>
            <person name="Jetten M.S.M."/>
            <person name="Mascher T."/>
            <person name="Medema M.H."/>
            <person name="Devos D.P."/>
            <person name="Kaster A.-K."/>
            <person name="Ovreas L."/>
            <person name="Rohde M."/>
            <person name="Galperin M.Y."/>
            <person name="Jogler C."/>
        </authorList>
    </citation>
    <scope>NUCLEOTIDE SEQUENCE [LARGE SCALE GENOMIC DNA]</scope>
    <source>
        <strain evidence="1 2">Pla133</strain>
        <plasmid evidence="2">ppla133_1</plasmid>
    </source>
</reference>
<name>A0A518BT48_9BACT</name>
<accession>A0A518BT48</accession>
<organism evidence="1 2">
    <name type="scientific">Engelhardtia mirabilis</name>
    <dbReference type="NCBI Taxonomy" id="2528011"/>
    <lineage>
        <taxon>Bacteria</taxon>
        <taxon>Pseudomonadati</taxon>
        <taxon>Planctomycetota</taxon>
        <taxon>Planctomycetia</taxon>
        <taxon>Planctomycetia incertae sedis</taxon>
        <taxon>Engelhardtia</taxon>
    </lineage>
</organism>
<geneLocation type="plasmid" evidence="2">
    <name>ppla133_1</name>
</geneLocation>
<keyword evidence="1" id="KW-0614">Plasmid</keyword>
<keyword evidence="2" id="KW-1185">Reference proteome</keyword>
<evidence type="ECO:0000313" key="1">
    <source>
        <dbReference type="EMBL" id="QDU70139.1"/>
    </source>
</evidence>
<evidence type="ECO:0000313" key="2">
    <source>
        <dbReference type="Proteomes" id="UP000316921"/>
    </source>
</evidence>
<protein>
    <submittedName>
        <fullName evidence="1">Uncharacterized protein</fullName>
    </submittedName>
</protein>